<organism evidence="1 2">
    <name type="scientific">Saccoglossus kowalevskii</name>
    <name type="common">Acorn worm</name>
    <dbReference type="NCBI Taxonomy" id="10224"/>
    <lineage>
        <taxon>Eukaryota</taxon>
        <taxon>Metazoa</taxon>
        <taxon>Hemichordata</taxon>
        <taxon>Enteropneusta</taxon>
        <taxon>Harrimaniidae</taxon>
        <taxon>Saccoglossus</taxon>
    </lineage>
</organism>
<dbReference type="RefSeq" id="XP_006818210.1">
    <property type="nucleotide sequence ID" value="XM_006818147.1"/>
</dbReference>
<dbReference type="GeneID" id="102808608"/>
<proteinExistence type="predicted"/>
<dbReference type="PANTHER" id="PTHR31751:SF7">
    <property type="entry name" value="THAP-TYPE DOMAIN-CONTAINING PROTEIN"/>
    <property type="match status" value="1"/>
</dbReference>
<protein>
    <submittedName>
        <fullName evidence="2">Uncharacterized protein LOC102808608</fullName>
    </submittedName>
</protein>
<reference evidence="2" key="1">
    <citation type="submission" date="2025-08" db="UniProtKB">
        <authorList>
            <consortium name="RefSeq"/>
        </authorList>
    </citation>
    <scope>IDENTIFICATION</scope>
    <source>
        <tissue evidence="2">Testes</tissue>
    </source>
</reference>
<gene>
    <name evidence="2" type="primary">LOC102808608</name>
</gene>
<keyword evidence="1" id="KW-1185">Reference proteome</keyword>
<evidence type="ECO:0000313" key="2">
    <source>
        <dbReference type="RefSeq" id="XP_006818210.1"/>
    </source>
</evidence>
<sequence>MKNIYPEIKHSLDIWHTAKNLTKKIVKAGQVKDCKMLLEWAKHIANHFWYCCQQASTEMEFLGMWGGLLHHVVNEHEWSLTVDQAGTGQCLHGPLTEEASGDGEWLQRGSKALDALRNIVFDKRFLKKYLTT</sequence>
<name>A0ABM0MDW9_SACKO</name>
<evidence type="ECO:0000313" key="1">
    <source>
        <dbReference type="Proteomes" id="UP000694865"/>
    </source>
</evidence>
<accession>A0ABM0MDW9</accession>
<dbReference type="Proteomes" id="UP000694865">
    <property type="component" value="Unplaced"/>
</dbReference>
<dbReference type="PANTHER" id="PTHR31751">
    <property type="entry name" value="SI:CH211-108C17.2-RELATED-RELATED"/>
    <property type="match status" value="1"/>
</dbReference>